<evidence type="ECO:0000256" key="8">
    <source>
        <dbReference type="ARBA" id="ARBA00035150"/>
    </source>
</evidence>
<dbReference type="EMBL" id="JAPWTK010000429">
    <property type="protein sequence ID" value="KAJ8940475.1"/>
    <property type="molecule type" value="Genomic_DNA"/>
</dbReference>
<reference evidence="10" key="1">
    <citation type="journal article" date="2023" name="Insect Mol. Biol.">
        <title>Genome sequencing provides insights into the evolution of gene families encoding plant cell wall-degrading enzymes in longhorned beetles.</title>
        <authorList>
            <person name="Shin N.R."/>
            <person name="Okamura Y."/>
            <person name="Kirsch R."/>
            <person name="Pauchet Y."/>
        </authorList>
    </citation>
    <scope>NUCLEOTIDE SEQUENCE</scope>
    <source>
        <strain evidence="10">AMC_N1</strain>
    </source>
</reference>
<keyword evidence="5" id="KW-0256">Endoplasmic reticulum</keyword>
<dbReference type="Pfam" id="PF01249">
    <property type="entry name" value="Ribosomal_S21e"/>
    <property type="match status" value="1"/>
</dbReference>
<dbReference type="Gene3D" id="3.40.1000.30">
    <property type="match status" value="1"/>
</dbReference>
<proteinExistence type="inferred from homology"/>
<organism evidence="10 11">
    <name type="scientific">Aromia moschata</name>
    <dbReference type="NCBI Taxonomy" id="1265417"/>
    <lineage>
        <taxon>Eukaryota</taxon>
        <taxon>Metazoa</taxon>
        <taxon>Ecdysozoa</taxon>
        <taxon>Arthropoda</taxon>
        <taxon>Hexapoda</taxon>
        <taxon>Insecta</taxon>
        <taxon>Pterygota</taxon>
        <taxon>Neoptera</taxon>
        <taxon>Endopterygota</taxon>
        <taxon>Coleoptera</taxon>
        <taxon>Polyphaga</taxon>
        <taxon>Cucujiformia</taxon>
        <taxon>Chrysomeloidea</taxon>
        <taxon>Cerambycidae</taxon>
        <taxon>Cerambycinae</taxon>
        <taxon>Callichromatini</taxon>
        <taxon>Aromia</taxon>
    </lineage>
</organism>
<evidence type="ECO:0000256" key="6">
    <source>
        <dbReference type="ARBA" id="ARBA00022980"/>
    </source>
</evidence>
<dbReference type="FunFam" id="3.30.1230.20:FF:000001">
    <property type="entry name" value="40S ribosomal protein S21"/>
    <property type="match status" value="1"/>
</dbReference>
<dbReference type="Gene3D" id="3.30.1230.20">
    <property type="match status" value="1"/>
</dbReference>
<keyword evidence="11" id="KW-1185">Reference proteome</keyword>
<evidence type="ECO:0000313" key="10">
    <source>
        <dbReference type="EMBL" id="KAJ8940475.1"/>
    </source>
</evidence>
<keyword evidence="6" id="KW-0689">Ribosomal protein</keyword>
<sequence length="360" mass="40604">MACLSCYHRFYISVVATGTAPGHSADDNASASEFSASNRIIHAKDHASIQLSIAEVDPQTGRMTENSKSYALCGAIRRMGESDDCIVRLTKKDGILAKYNEEPRSLSNLLEFFEKSNLPANKTDLLVGLVYILMLESGFVPIEQRYSCEECSFNYQRLLMFSRQLPKNWKRDSLYTFSFVLPPFQVYECSLAFVLAADDLLVNCVVKGVESGHFNTILDPLFYFTSSTTQVSTHKLQNLNQLSRAVKNSVCYPAKQILGLPPSLYIRFARTIECQLCTVGETGVNYKVEDMVVLPSQYLPLVPFNGTKHIVTNAGPVRPCLPRYQPTASSDRRMWKRLDRSRRLAKSNCPEASRYLRKEI</sequence>
<evidence type="ECO:0000256" key="2">
    <source>
        <dbReference type="ARBA" id="ARBA00004514"/>
    </source>
</evidence>
<evidence type="ECO:0000256" key="5">
    <source>
        <dbReference type="ARBA" id="ARBA00022824"/>
    </source>
</evidence>
<dbReference type="InterPro" id="IPR038579">
    <property type="entry name" value="Ribosomal_eS21_sf"/>
</dbReference>
<name>A0AAV8XQ39_9CUCU</name>
<keyword evidence="4" id="KW-0963">Cytoplasm</keyword>
<evidence type="ECO:0000256" key="3">
    <source>
        <dbReference type="ARBA" id="ARBA00010228"/>
    </source>
</evidence>
<dbReference type="GO" id="GO:1990904">
    <property type="term" value="C:ribonucleoprotein complex"/>
    <property type="evidence" value="ECO:0007669"/>
    <property type="project" value="UniProtKB-KW"/>
</dbReference>
<dbReference type="GO" id="GO:0022626">
    <property type="term" value="C:cytosolic ribosome"/>
    <property type="evidence" value="ECO:0007669"/>
    <property type="project" value="UniProtKB-ARBA"/>
</dbReference>
<dbReference type="GO" id="GO:0005791">
    <property type="term" value="C:rough endoplasmic reticulum"/>
    <property type="evidence" value="ECO:0007669"/>
    <property type="project" value="UniProtKB-SubCell"/>
</dbReference>
<evidence type="ECO:0000256" key="7">
    <source>
        <dbReference type="ARBA" id="ARBA00023274"/>
    </source>
</evidence>
<dbReference type="PANTHER" id="PTHR10442">
    <property type="entry name" value="40S RIBOSOMAL PROTEIN S21"/>
    <property type="match status" value="1"/>
</dbReference>
<evidence type="ECO:0000256" key="9">
    <source>
        <dbReference type="ARBA" id="ARBA00035451"/>
    </source>
</evidence>
<keyword evidence="7" id="KW-0687">Ribonucleoprotein</keyword>
<dbReference type="InterPro" id="IPR001931">
    <property type="entry name" value="Ribosomal_eS21"/>
</dbReference>
<dbReference type="GO" id="GO:0006412">
    <property type="term" value="P:translation"/>
    <property type="evidence" value="ECO:0007669"/>
    <property type="project" value="InterPro"/>
</dbReference>
<dbReference type="Proteomes" id="UP001162162">
    <property type="component" value="Unassembled WGS sequence"/>
</dbReference>
<accession>A0AAV8XQ39</accession>
<comment type="similarity">
    <text evidence="3">Belongs to the eukaryotic ribosomal protein eS21 family.</text>
</comment>
<comment type="subcellular location">
    <subcellularLocation>
        <location evidence="2">Cytoplasm</location>
        <location evidence="2">Cytosol</location>
    </subcellularLocation>
    <subcellularLocation>
        <location evidence="1">Rough endoplasmic reticulum</location>
    </subcellularLocation>
</comment>
<evidence type="ECO:0000256" key="1">
    <source>
        <dbReference type="ARBA" id="ARBA00004427"/>
    </source>
</evidence>
<comment type="caution">
    <text evidence="10">The sequence shown here is derived from an EMBL/GenBank/DDBJ whole genome shotgun (WGS) entry which is preliminary data.</text>
</comment>
<dbReference type="GO" id="GO:0003735">
    <property type="term" value="F:structural constituent of ribosome"/>
    <property type="evidence" value="ECO:0007669"/>
    <property type="project" value="InterPro"/>
</dbReference>
<dbReference type="AlphaFoldDB" id="A0AAV8XQ39"/>
<evidence type="ECO:0000313" key="11">
    <source>
        <dbReference type="Proteomes" id="UP001162162"/>
    </source>
</evidence>
<protein>
    <recommendedName>
        <fullName evidence="8">Small ribosomal subunit protein eS21</fullName>
    </recommendedName>
    <alternativeName>
        <fullName evidence="9">40S ribosomal protein S21</fullName>
    </alternativeName>
</protein>
<gene>
    <name evidence="10" type="ORF">NQ318_010808</name>
</gene>
<evidence type="ECO:0000256" key="4">
    <source>
        <dbReference type="ARBA" id="ARBA00022490"/>
    </source>
</evidence>